<dbReference type="EMBL" id="MCRJ01000007">
    <property type="protein sequence ID" value="ODN72153.1"/>
    <property type="molecule type" value="Genomic_DNA"/>
</dbReference>
<evidence type="ECO:0000313" key="2">
    <source>
        <dbReference type="EMBL" id="ODN72153.1"/>
    </source>
</evidence>
<gene>
    <name evidence="2" type="ORF">A6302_00557</name>
</gene>
<evidence type="ECO:0000313" key="3">
    <source>
        <dbReference type="Proteomes" id="UP000094622"/>
    </source>
</evidence>
<keyword evidence="3" id="KW-1185">Reference proteome</keyword>
<sequence length="124" mass="13059">MMVALGKDGVLTVEDLAGCATDDLVGWSERKNGETQRFKGALSDFEISRTDAEAMVLAARVAAGWIEADAEEVSEDETSGDDVADDETETDGEAEVEIEAEADADAGEEVSEDAETGQEPATRA</sequence>
<accession>A0A1E3H749</accession>
<protein>
    <recommendedName>
        <fullName evidence="4">Transcription termination/antitermination protein NusA</fullName>
    </recommendedName>
</protein>
<dbReference type="Gene3D" id="1.10.150.20">
    <property type="entry name" value="5' to 3' exonuclease, C-terminal subdomain"/>
    <property type="match status" value="1"/>
</dbReference>
<name>A0A1E3H749_9HYPH</name>
<dbReference type="Proteomes" id="UP000094622">
    <property type="component" value="Unassembled WGS sequence"/>
</dbReference>
<reference evidence="2 3" key="1">
    <citation type="submission" date="2016-07" db="EMBL/GenBank/DDBJ databases">
        <title>Draft Genome Sequence of Methylobrevis pamukkalensis PK2.</title>
        <authorList>
            <person name="Vasilenko O.V."/>
            <person name="Doronina N.V."/>
            <person name="Shmareva M.N."/>
            <person name="Tarlachkov S.V."/>
            <person name="Mustakhimov I."/>
            <person name="Trotsenko Y.A."/>
        </authorList>
    </citation>
    <scope>NUCLEOTIDE SEQUENCE [LARGE SCALE GENOMIC DNA]</scope>
    <source>
        <strain evidence="2 3">PK2</strain>
    </source>
</reference>
<evidence type="ECO:0000256" key="1">
    <source>
        <dbReference type="SAM" id="MobiDB-lite"/>
    </source>
</evidence>
<evidence type="ECO:0008006" key="4">
    <source>
        <dbReference type="Google" id="ProtNLM"/>
    </source>
</evidence>
<feature type="region of interest" description="Disordered" evidence="1">
    <location>
        <begin position="69"/>
        <end position="124"/>
    </location>
</feature>
<feature type="compositionally biased region" description="Acidic residues" evidence="1">
    <location>
        <begin position="69"/>
        <end position="116"/>
    </location>
</feature>
<proteinExistence type="predicted"/>
<organism evidence="2 3">
    <name type="scientific">Methylobrevis pamukkalensis</name>
    <dbReference type="NCBI Taxonomy" id="1439726"/>
    <lineage>
        <taxon>Bacteria</taxon>
        <taxon>Pseudomonadati</taxon>
        <taxon>Pseudomonadota</taxon>
        <taxon>Alphaproteobacteria</taxon>
        <taxon>Hyphomicrobiales</taxon>
        <taxon>Pleomorphomonadaceae</taxon>
        <taxon>Methylobrevis</taxon>
    </lineage>
</organism>
<dbReference type="AlphaFoldDB" id="A0A1E3H749"/>
<dbReference type="PATRIC" id="fig|1439726.3.peg.587"/>
<comment type="caution">
    <text evidence="2">The sequence shown here is derived from an EMBL/GenBank/DDBJ whole genome shotgun (WGS) entry which is preliminary data.</text>
</comment>